<keyword evidence="3" id="KW-1185">Reference proteome</keyword>
<organism evidence="2 3">
    <name type="scientific">Papillibacter cinnamivorans DSM 12816</name>
    <dbReference type="NCBI Taxonomy" id="1122930"/>
    <lineage>
        <taxon>Bacteria</taxon>
        <taxon>Bacillati</taxon>
        <taxon>Bacillota</taxon>
        <taxon>Clostridia</taxon>
        <taxon>Eubacteriales</taxon>
        <taxon>Oscillospiraceae</taxon>
        <taxon>Papillibacter</taxon>
    </lineage>
</organism>
<evidence type="ECO:0000313" key="3">
    <source>
        <dbReference type="Proteomes" id="UP000192790"/>
    </source>
</evidence>
<reference evidence="2 3" key="1">
    <citation type="submission" date="2017-04" db="EMBL/GenBank/DDBJ databases">
        <authorList>
            <person name="Afonso C.L."/>
            <person name="Miller P.J."/>
            <person name="Scott M.A."/>
            <person name="Spackman E."/>
            <person name="Goraichik I."/>
            <person name="Dimitrov K.M."/>
            <person name="Suarez D.L."/>
            <person name="Swayne D.E."/>
        </authorList>
    </citation>
    <scope>NUCLEOTIDE SEQUENCE [LARGE SCALE GENOMIC DNA]</scope>
    <source>
        <strain evidence="2 3">DSM 12816</strain>
    </source>
</reference>
<dbReference type="AlphaFoldDB" id="A0A1W1YZT1"/>
<name>A0A1W1YZT1_9FIRM</name>
<dbReference type="RefSeq" id="WP_084233397.1">
    <property type="nucleotide sequence ID" value="NZ_FWXW01000001.1"/>
</dbReference>
<proteinExistence type="predicted"/>
<dbReference type="SUPFAM" id="SSF47413">
    <property type="entry name" value="lambda repressor-like DNA-binding domains"/>
    <property type="match status" value="1"/>
</dbReference>
<evidence type="ECO:0000313" key="2">
    <source>
        <dbReference type="EMBL" id="SMC41331.1"/>
    </source>
</evidence>
<accession>A0A1W1YZT1</accession>
<dbReference type="InterPro" id="IPR001387">
    <property type="entry name" value="Cro/C1-type_HTH"/>
</dbReference>
<dbReference type="InterPro" id="IPR010982">
    <property type="entry name" value="Lambda_DNA-bd_dom_sf"/>
</dbReference>
<dbReference type="CDD" id="cd00093">
    <property type="entry name" value="HTH_XRE"/>
    <property type="match status" value="1"/>
</dbReference>
<dbReference type="EMBL" id="FWXW01000001">
    <property type="protein sequence ID" value="SMC41331.1"/>
    <property type="molecule type" value="Genomic_DNA"/>
</dbReference>
<feature type="domain" description="HTH cro/C1-type" evidence="1">
    <location>
        <begin position="35"/>
        <end position="74"/>
    </location>
</feature>
<sequence>MPRLRKTAEEIANLNFAGEIDKRKRMEELKDKHIAEAVGVSRQTILKWKQNPEIIPAGKLRSLIRFLKIPPEEILAFLK</sequence>
<gene>
    <name evidence="2" type="ORF">SAMN02745168_0786</name>
</gene>
<dbReference type="STRING" id="1122930.SAMN02745168_0786"/>
<dbReference type="Gene3D" id="1.10.10.60">
    <property type="entry name" value="Homeodomain-like"/>
    <property type="match status" value="1"/>
</dbReference>
<dbReference type="Pfam" id="PF13443">
    <property type="entry name" value="HTH_26"/>
    <property type="match status" value="1"/>
</dbReference>
<dbReference type="Proteomes" id="UP000192790">
    <property type="component" value="Unassembled WGS sequence"/>
</dbReference>
<protein>
    <recommendedName>
        <fullName evidence="1">HTH cro/C1-type domain-containing protein</fullName>
    </recommendedName>
</protein>
<dbReference type="GO" id="GO:0003677">
    <property type="term" value="F:DNA binding"/>
    <property type="evidence" value="ECO:0007669"/>
    <property type="project" value="InterPro"/>
</dbReference>
<dbReference type="OrthoDB" id="9812495at2"/>
<dbReference type="PROSITE" id="PS50943">
    <property type="entry name" value="HTH_CROC1"/>
    <property type="match status" value="1"/>
</dbReference>
<evidence type="ECO:0000259" key="1">
    <source>
        <dbReference type="PROSITE" id="PS50943"/>
    </source>
</evidence>